<feature type="transmembrane region" description="Helical" evidence="1">
    <location>
        <begin position="175"/>
        <end position="193"/>
    </location>
</feature>
<dbReference type="InterPro" id="IPR036890">
    <property type="entry name" value="HATPase_C_sf"/>
</dbReference>
<dbReference type="Proteomes" id="UP000321926">
    <property type="component" value="Unassembled WGS sequence"/>
</dbReference>
<dbReference type="OrthoDB" id="9792992at2"/>
<keyword evidence="1" id="KW-1133">Transmembrane helix</keyword>
<keyword evidence="1" id="KW-0472">Membrane</keyword>
<dbReference type="Pfam" id="PF06580">
    <property type="entry name" value="His_kinase"/>
    <property type="match status" value="1"/>
</dbReference>
<feature type="transmembrane region" description="Helical" evidence="1">
    <location>
        <begin position="125"/>
        <end position="149"/>
    </location>
</feature>
<feature type="transmembrane region" description="Helical" evidence="1">
    <location>
        <begin position="94"/>
        <end position="113"/>
    </location>
</feature>
<feature type="transmembrane region" description="Helical" evidence="1">
    <location>
        <begin position="234"/>
        <end position="260"/>
    </location>
</feature>
<dbReference type="PANTHER" id="PTHR34220">
    <property type="entry name" value="SENSOR HISTIDINE KINASE YPDA"/>
    <property type="match status" value="1"/>
</dbReference>
<comment type="caution">
    <text evidence="3">The sequence shown here is derived from an EMBL/GenBank/DDBJ whole genome shotgun (WGS) entry which is preliminary data.</text>
</comment>
<name>A0A5C8K3S3_9BACT</name>
<keyword evidence="3" id="KW-0418">Kinase</keyword>
<dbReference type="RefSeq" id="WP_147922153.1">
    <property type="nucleotide sequence ID" value="NZ_VRTY01000045.1"/>
</dbReference>
<dbReference type="AlphaFoldDB" id="A0A5C8K3S3"/>
<evidence type="ECO:0000313" key="4">
    <source>
        <dbReference type="Proteomes" id="UP000321926"/>
    </source>
</evidence>
<evidence type="ECO:0000313" key="3">
    <source>
        <dbReference type="EMBL" id="TXK44914.1"/>
    </source>
</evidence>
<gene>
    <name evidence="3" type="ORF">FVR03_12830</name>
</gene>
<feature type="transmembrane region" description="Helical" evidence="1">
    <location>
        <begin position="199"/>
        <end position="222"/>
    </location>
</feature>
<protein>
    <submittedName>
        <fullName evidence="3">Sensor histidine kinase</fullName>
    </submittedName>
</protein>
<dbReference type="Gene3D" id="3.30.565.10">
    <property type="entry name" value="Histidine kinase-like ATPase, C-terminal domain"/>
    <property type="match status" value="1"/>
</dbReference>
<dbReference type="InterPro" id="IPR010559">
    <property type="entry name" value="Sig_transdc_His_kin_internal"/>
</dbReference>
<feature type="transmembrane region" description="Helical" evidence="1">
    <location>
        <begin position="64"/>
        <end position="82"/>
    </location>
</feature>
<dbReference type="GO" id="GO:0000155">
    <property type="term" value="F:phosphorelay sensor kinase activity"/>
    <property type="evidence" value="ECO:0007669"/>
    <property type="project" value="InterPro"/>
</dbReference>
<keyword evidence="4" id="KW-1185">Reference proteome</keyword>
<feature type="domain" description="Signal transduction histidine kinase internal region" evidence="2">
    <location>
        <begin position="309"/>
        <end position="386"/>
    </location>
</feature>
<dbReference type="InterPro" id="IPR050640">
    <property type="entry name" value="Bact_2-comp_sensor_kinase"/>
</dbReference>
<keyword evidence="3" id="KW-0808">Transferase</keyword>
<feature type="transmembrane region" description="Helical" evidence="1">
    <location>
        <begin position="266"/>
        <end position="287"/>
    </location>
</feature>
<evidence type="ECO:0000259" key="2">
    <source>
        <dbReference type="Pfam" id="PF06580"/>
    </source>
</evidence>
<keyword evidence="1" id="KW-0812">Transmembrane</keyword>
<accession>A0A5C8K3S3</accession>
<reference evidence="3 4" key="1">
    <citation type="submission" date="2019-08" db="EMBL/GenBank/DDBJ databases">
        <authorList>
            <person name="Shi S."/>
        </authorList>
    </citation>
    <scope>NUCLEOTIDE SEQUENCE [LARGE SCALE GENOMIC DNA]</scope>
    <source>
        <strain evidence="3 4">GY10130</strain>
    </source>
</reference>
<feature type="transmembrane region" description="Helical" evidence="1">
    <location>
        <begin position="7"/>
        <end position="24"/>
    </location>
</feature>
<dbReference type="PANTHER" id="PTHR34220:SF7">
    <property type="entry name" value="SENSOR HISTIDINE KINASE YPDA"/>
    <property type="match status" value="1"/>
</dbReference>
<proteinExistence type="predicted"/>
<sequence length="501" mass="59205">MIHHRKIEFWVVTVVIIFFIFSFVQEAAAVLSNHDYHDMLHQYGYRFNENGLWFDFLKHRTYPLLSYYLTIYLSFLLINFYIYPKLYLKHDYTLTVLLGLLVYIGTVVSFSVTDTWFKGYMQVGFGYFFLKNLVLVVLLFGSFALYIFLKENALRTYTIRAAGGKTFPPAIKREFQVVGGIWFGILLLFVVSFDDREARAFGAFWFTMVPYAYLLYALNRYWLLPEFEKDRRQFWAYFSKLLSYSLLLFLPFALVFSGLINEFEPGLFVAIWIGQLLVVGTLSWLVYRRTKNDVSQLITLKKELGQTTADLQFLRSQINPHFLFNSLNTLYGTALQENSERTAQGIQMLGDMMRFMLHENHQHKILLTRELEYMRNYIELQSLRVSTTPDIVIQTRIEDVLDEKFIAPMLLIPFVENAFKHGISLKQKSWIKVTLHYDQDKLYFDVYNSTHSRQELDPEKDKSGVGLENVRQRLALLYPERHELIIRETSEEFFVHLTIQL</sequence>
<dbReference type="GO" id="GO:0016020">
    <property type="term" value="C:membrane"/>
    <property type="evidence" value="ECO:0007669"/>
    <property type="project" value="InterPro"/>
</dbReference>
<dbReference type="EMBL" id="VRTY01000045">
    <property type="protein sequence ID" value="TXK44914.1"/>
    <property type="molecule type" value="Genomic_DNA"/>
</dbReference>
<organism evidence="3 4">
    <name type="scientific">Pontibacter qinzhouensis</name>
    <dbReference type="NCBI Taxonomy" id="2603253"/>
    <lineage>
        <taxon>Bacteria</taxon>
        <taxon>Pseudomonadati</taxon>
        <taxon>Bacteroidota</taxon>
        <taxon>Cytophagia</taxon>
        <taxon>Cytophagales</taxon>
        <taxon>Hymenobacteraceae</taxon>
        <taxon>Pontibacter</taxon>
    </lineage>
</organism>
<evidence type="ECO:0000256" key="1">
    <source>
        <dbReference type="SAM" id="Phobius"/>
    </source>
</evidence>
<dbReference type="SUPFAM" id="SSF55874">
    <property type="entry name" value="ATPase domain of HSP90 chaperone/DNA topoisomerase II/histidine kinase"/>
    <property type="match status" value="1"/>
</dbReference>